<feature type="compositionally biased region" description="Basic and acidic residues" evidence="1">
    <location>
        <begin position="171"/>
        <end position="180"/>
    </location>
</feature>
<feature type="transmembrane region" description="Helical" evidence="2">
    <location>
        <begin position="15"/>
        <end position="35"/>
    </location>
</feature>
<accession>B8IQF3</accession>
<feature type="domain" description="Putative Flp pilus-assembly TadG-like N-terminal" evidence="3">
    <location>
        <begin position="14"/>
        <end position="60"/>
    </location>
</feature>
<evidence type="ECO:0000313" key="5">
    <source>
        <dbReference type="Proteomes" id="UP000008207"/>
    </source>
</evidence>
<evidence type="ECO:0000256" key="1">
    <source>
        <dbReference type="SAM" id="MobiDB-lite"/>
    </source>
</evidence>
<sequence>MSVVYRHFHSCDRGAVALIFAAAMIPLFGLAGAALDYANARRVRDVLQSISDATALLVADADTPTVAERSFKLAENQLISRLGDRSGSGGYTIKGEWLDGSSYKLTISTKINTILIHLLSGKSKQFEISAVTVANRIPPRYETKPPTLSLLSPEAADYNRIYMYCFSSDPKRQAETDGGRRGITPIADNATPPSNYGDYAPPTCGDNEAPSYMLRNVRDARTNPTKWDAKYQSVYEYYTDVVIDTGTRRQTMNMKGYKVYSSNYKEPINMDKNPILETIICGSTTSCKPQSEGGILPNNHVTHDPQTATTSCEEGKFMYYGWEDRPPNAGSDRDYDDIRLLVSCPKLVKVADKKIRIVQ</sequence>
<dbReference type="InterPro" id="IPR028087">
    <property type="entry name" value="Tad_N"/>
</dbReference>
<reference evidence="4 5" key="1">
    <citation type="submission" date="2009-01" db="EMBL/GenBank/DDBJ databases">
        <title>Complete sequence of chromosome of Methylobacterium nodulans ORS 2060.</title>
        <authorList>
            <consortium name="US DOE Joint Genome Institute"/>
            <person name="Lucas S."/>
            <person name="Copeland A."/>
            <person name="Lapidus A."/>
            <person name="Glavina del Rio T."/>
            <person name="Dalin E."/>
            <person name="Tice H."/>
            <person name="Bruce D."/>
            <person name="Goodwin L."/>
            <person name="Pitluck S."/>
            <person name="Sims D."/>
            <person name="Brettin T."/>
            <person name="Detter J.C."/>
            <person name="Han C."/>
            <person name="Larimer F."/>
            <person name="Land M."/>
            <person name="Hauser L."/>
            <person name="Kyrpides N."/>
            <person name="Ivanova N."/>
            <person name="Marx C.J."/>
            <person name="Richardson P."/>
        </authorList>
    </citation>
    <scope>NUCLEOTIDE SEQUENCE [LARGE SCALE GENOMIC DNA]</scope>
    <source>
        <strain evidence="5">LMG 21967 / CNCM I-2342 / ORS 2060</strain>
    </source>
</reference>
<keyword evidence="2" id="KW-0812">Transmembrane</keyword>
<evidence type="ECO:0000256" key="2">
    <source>
        <dbReference type="SAM" id="Phobius"/>
    </source>
</evidence>
<dbReference type="HOGENOM" id="CLU_771192_0_0_5"/>
<keyword evidence="2" id="KW-1133">Transmembrane helix</keyword>
<dbReference type="Proteomes" id="UP000008207">
    <property type="component" value="Chromosome"/>
</dbReference>
<gene>
    <name evidence="4" type="ordered locus">Mnod_5624</name>
</gene>
<protein>
    <recommendedName>
        <fullName evidence="3">Putative Flp pilus-assembly TadG-like N-terminal domain-containing protein</fullName>
    </recommendedName>
</protein>
<dbReference type="OrthoDB" id="7624353at2"/>
<dbReference type="RefSeq" id="WP_015932067.1">
    <property type="nucleotide sequence ID" value="NC_011894.1"/>
</dbReference>
<dbReference type="KEGG" id="mno:Mnod_5624"/>
<evidence type="ECO:0000313" key="4">
    <source>
        <dbReference type="EMBL" id="ACL60465.1"/>
    </source>
</evidence>
<dbReference type="eggNOG" id="COG4961">
    <property type="taxonomic scope" value="Bacteria"/>
</dbReference>
<dbReference type="AlphaFoldDB" id="B8IQF3"/>
<dbReference type="Pfam" id="PF13400">
    <property type="entry name" value="Tad"/>
    <property type="match status" value="1"/>
</dbReference>
<keyword evidence="5" id="KW-1185">Reference proteome</keyword>
<dbReference type="STRING" id="460265.Mnod_5624"/>
<keyword evidence="2" id="KW-0472">Membrane</keyword>
<organism evidence="4 5">
    <name type="scientific">Methylobacterium nodulans (strain LMG 21967 / CNCM I-2342 / ORS 2060)</name>
    <dbReference type="NCBI Taxonomy" id="460265"/>
    <lineage>
        <taxon>Bacteria</taxon>
        <taxon>Pseudomonadati</taxon>
        <taxon>Pseudomonadota</taxon>
        <taxon>Alphaproteobacteria</taxon>
        <taxon>Hyphomicrobiales</taxon>
        <taxon>Methylobacteriaceae</taxon>
        <taxon>Methylobacterium</taxon>
    </lineage>
</organism>
<name>B8IQF3_METNO</name>
<dbReference type="EMBL" id="CP001349">
    <property type="protein sequence ID" value="ACL60465.1"/>
    <property type="molecule type" value="Genomic_DNA"/>
</dbReference>
<proteinExistence type="predicted"/>
<feature type="region of interest" description="Disordered" evidence="1">
    <location>
        <begin position="171"/>
        <end position="202"/>
    </location>
</feature>
<evidence type="ECO:0000259" key="3">
    <source>
        <dbReference type="Pfam" id="PF13400"/>
    </source>
</evidence>